<organism evidence="1 2">
    <name type="scientific">Pseudomonas brassicacearum</name>
    <dbReference type="NCBI Taxonomy" id="930166"/>
    <lineage>
        <taxon>Bacteria</taxon>
        <taxon>Pseudomonadati</taxon>
        <taxon>Pseudomonadota</taxon>
        <taxon>Gammaproteobacteria</taxon>
        <taxon>Pseudomonadales</taxon>
        <taxon>Pseudomonadaceae</taxon>
        <taxon>Pseudomonas</taxon>
    </lineage>
</organism>
<reference evidence="1 2" key="1">
    <citation type="submission" date="2016-10" db="EMBL/GenBank/DDBJ databases">
        <title>Comparative genome analysis of multiple Pseudomonas spp. focuses on biocontrol and plant growth promoting traits.</title>
        <authorList>
            <person name="Tao X.-Y."/>
            <person name="Taylor C.G."/>
        </authorList>
    </citation>
    <scope>NUCLEOTIDE SEQUENCE [LARGE SCALE GENOMIC DNA]</scope>
    <source>
        <strain evidence="1 2">38D4</strain>
    </source>
</reference>
<evidence type="ECO:0000313" key="2">
    <source>
        <dbReference type="Proteomes" id="UP000286351"/>
    </source>
</evidence>
<dbReference type="RefSeq" id="WP_123365836.1">
    <property type="nucleotide sequence ID" value="NZ_MOBO01000009.1"/>
</dbReference>
<dbReference type="AlphaFoldDB" id="A0A423JPG6"/>
<proteinExistence type="predicted"/>
<dbReference type="Proteomes" id="UP000286351">
    <property type="component" value="Unassembled WGS sequence"/>
</dbReference>
<evidence type="ECO:0000313" key="1">
    <source>
        <dbReference type="EMBL" id="RON39581.1"/>
    </source>
</evidence>
<accession>A0A423JPG6</accession>
<sequence length="102" mass="10995">MAKSKETSLPLTEPVQFGSETVTELTIVRKLKYLRGHTLRVTSDGKGSGAVDLDFSTLIDLSAKMAGRSAAFIEEMDEDDQGVLIQEARDFLLKHLGGGSPA</sequence>
<protein>
    <recommendedName>
        <fullName evidence="3">Phage tail assembly protein</fullName>
    </recommendedName>
</protein>
<name>A0A423JPG6_9PSED</name>
<gene>
    <name evidence="1" type="ORF">BK664_11530</name>
</gene>
<dbReference type="EMBL" id="MOBO01000009">
    <property type="protein sequence ID" value="RON39581.1"/>
    <property type="molecule type" value="Genomic_DNA"/>
</dbReference>
<evidence type="ECO:0008006" key="3">
    <source>
        <dbReference type="Google" id="ProtNLM"/>
    </source>
</evidence>
<comment type="caution">
    <text evidence="1">The sequence shown here is derived from an EMBL/GenBank/DDBJ whole genome shotgun (WGS) entry which is preliminary data.</text>
</comment>